<dbReference type="PANTHER" id="PTHR46797:SF1">
    <property type="entry name" value="METHYLPHOSPHONATE SYNTHASE"/>
    <property type="match status" value="1"/>
</dbReference>
<dbReference type="Gene3D" id="1.10.260.40">
    <property type="entry name" value="lambda repressor-like DNA-binding domains"/>
    <property type="match status" value="1"/>
</dbReference>
<accession>A0ABX0KUU6</accession>
<proteinExistence type="predicted"/>
<evidence type="ECO:0000259" key="2">
    <source>
        <dbReference type="PROSITE" id="PS50943"/>
    </source>
</evidence>
<evidence type="ECO:0000256" key="1">
    <source>
        <dbReference type="ARBA" id="ARBA00023125"/>
    </source>
</evidence>
<dbReference type="InterPro" id="IPR010982">
    <property type="entry name" value="Lambda_DNA-bd_dom_sf"/>
</dbReference>
<organism evidence="3 4">
    <name type="scientific">Iodobacter violaceini</name>
    <dbReference type="NCBI Taxonomy" id="3044271"/>
    <lineage>
        <taxon>Bacteria</taxon>
        <taxon>Pseudomonadati</taxon>
        <taxon>Pseudomonadota</taxon>
        <taxon>Betaproteobacteria</taxon>
        <taxon>Neisseriales</taxon>
        <taxon>Chitinibacteraceae</taxon>
        <taxon>Iodobacter</taxon>
    </lineage>
</organism>
<dbReference type="EMBL" id="JAAOLX010000008">
    <property type="protein sequence ID" value="NHQ87737.1"/>
    <property type="molecule type" value="Genomic_DNA"/>
</dbReference>
<gene>
    <name evidence="3" type="ORF">HA050_16590</name>
</gene>
<feature type="domain" description="HTH cro/C1-type" evidence="2">
    <location>
        <begin position="11"/>
        <end position="69"/>
    </location>
</feature>
<keyword evidence="4" id="KW-1185">Reference proteome</keyword>
<protein>
    <submittedName>
        <fullName evidence="3">Helix-turn-helix transcriptional regulator</fullName>
    </submittedName>
</protein>
<dbReference type="PROSITE" id="PS50943">
    <property type="entry name" value="HTH_CROC1"/>
    <property type="match status" value="1"/>
</dbReference>
<dbReference type="RefSeq" id="WP_166828530.1">
    <property type="nucleotide sequence ID" value="NZ_JAAOLX010000008.1"/>
</dbReference>
<dbReference type="InterPro" id="IPR001387">
    <property type="entry name" value="Cro/C1-type_HTH"/>
</dbReference>
<dbReference type="PANTHER" id="PTHR46797">
    <property type="entry name" value="HTH-TYPE TRANSCRIPTIONAL REGULATOR"/>
    <property type="match status" value="1"/>
</dbReference>
<keyword evidence="1" id="KW-0238">DNA-binding</keyword>
<dbReference type="Proteomes" id="UP000712570">
    <property type="component" value="Unassembled WGS sequence"/>
</dbReference>
<name>A0ABX0KUU6_9NEIS</name>
<dbReference type="InterPro" id="IPR050807">
    <property type="entry name" value="TransReg_Diox_bact_type"/>
</dbReference>
<dbReference type="CDD" id="cd00093">
    <property type="entry name" value="HTH_XRE"/>
    <property type="match status" value="1"/>
</dbReference>
<comment type="caution">
    <text evidence="3">The sequence shown here is derived from an EMBL/GenBank/DDBJ whole genome shotgun (WGS) entry which is preliminary data.</text>
</comment>
<dbReference type="Pfam" id="PF01381">
    <property type="entry name" value="HTH_3"/>
    <property type="match status" value="1"/>
</dbReference>
<evidence type="ECO:0000313" key="3">
    <source>
        <dbReference type="EMBL" id="NHQ87737.1"/>
    </source>
</evidence>
<reference evidence="3 4" key="1">
    <citation type="submission" date="2020-03" db="EMBL/GenBank/DDBJ databases">
        <title>Draft genome sequence of environmentally isolated violet-colored cultures.</title>
        <authorList>
            <person name="Wilson H.S."/>
        </authorList>
    </citation>
    <scope>NUCLEOTIDE SEQUENCE [LARGE SCALE GENOMIC DNA]</scope>
    <source>
        <strain evidence="3 4">HSC-16F04</strain>
    </source>
</reference>
<evidence type="ECO:0000313" key="4">
    <source>
        <dbReference type="Proteomes" id="UP000712570"/>
    </source>
</evidence>
<sequence>MPELHPLPARLKQVRILKQLTQQKLGELLGLDPSNASARMNQYERGKHTPDFDTLKRIANVLDVPVAYFYCEDELTASILQAAEALSEEQKLALLVSIREMVITEKEK</sequence>
<dbReference type="SUPFAM" id="SSF47413">
    <property type="entry name" value="lambda repressor-like DNA-binding domains"/>
    <property type="match status" value="1"/>
</dbReference>
<dbReference type="SMART" id="SM00530">
    <property type="entry name" value="HTH_XRE"/>
    <property type="match status" value="1"/>
</dbReference>